<dbReference type="GO" id="GO:0000156">
    <property type="term" value="F:phosphorelay response regulator activity"/>
    <property type="evidence" value="ECO:0007669"/>
    <property type="project" value="TreeGrafter"/>
</dbReference>
<name>A0A7X6RXE1_9MYCO</name>
<dbReference type="InterPro" id="IPR036388">
    <property type="entry name" value="WH-like_DNA-bd_sf"/>
</dbReference>
<dbReference type="PANTHER" id="PTHR48111:SF1">
    <property type="entry name" value="TWO-COMPONENT RESPONSE REGULATOR ORR33"/>
    <property type="match status" value="1"/>
</dbReference>
<dbReference type="InterPro" id="IPR039420">
    <property type="entry name" value="WalR-like"/>
</dbReference>
<dbReference type="SUPFAM" id="SSF46894">
    <property type="entry name" value="C-terminal effector domain of the bipartite response regulators"/>
    <property type="match status" value="1"/>
</dbReference>
<dbReference type="Gene3D" id="1.10.10.10">
    <property type="entry name" value="Winged helix-like DNA-binding domain superfamily/Winged helix DNA-binding domain"/>
    <property type="match status" value="1"/>
</dbReference>
<evidence type="ECO:0000313" key="10">
    <source>
        <dbReference type="EMBL" id="NKZ12636.1"/>
    </source>
</evidence>
<organism evidence="10 11">
    <name type="scientific">Mycolicibacterium septicum DSM 44393</name>
    <dbReference type="NCBI Taxonomy" id="1341646"/>
    <lineage>
        <taxon>Bacteria</taxon>
        <taxon>Bacillati</taxon>
        <taxon>Actinomycetota</taxon>
        <taxon>Actinomycetes</taxon>
        <taxon>Mycobacteriales</taxon>
        <taxon>Mycobacteriaceae</taxon>
        <taxon>Mycolicibacterium</taxon>
    </lineage>
</organism>
<feature type="DNA-binding region" description="OmpR/PhoB-type" evidence="7">
    <location>
        <begin position="144"/>
        <end position="242"/>
    </location>
</feature>
<dbReference type="InterPro" id="IPR016032">
    <property type="entry name" value="Sig_transdc_resp-reg_C-effctor"/>
</dbReference>
<accession>A0A7X6RXE1</accession>
<feature type="domain" description="Response regulatory" evidence="8">
    <location>
        <begin position="26"/>
        <end position="139"/>
    </location>
</feature>
<dbReference type="Gene3D" id="3.40.50.2300">
    <property type="match status" value="1"/>
</dbReference>
<dbReference type="PANTHER" id="PTHR48111">
    <property type="entry name" value="REGULATOR OF RPOS"/>
    <property type="match status" value="1"/>
</dbReference>
<evidence type="ECO:0000259" key="9">
    <source>
        <dbReference type="PROSITE" id="PS51755"/>
    </source>
</evidence>
<evidence type="ECO:0000256" key="6">
    <source>
        <dbReference type="PROSITE-ProRule" id="PRU00169"/>
    </source>
</evidence>
<protein>
    <submittedName>
        <fullName evidence="10">Response regulator transcription factor</fullName>
    </submittedName>
</protein>
<dbReference type="GO" id="GO:0006355">
    <property type="term" value="P:regulation of DNA-templated transcription"/>
    <property type="evidence" value="ECO:0007669"/>
    <property type="project" value="InterPro"/>
</dbReference>
<dbReference type="SUPFAM" id="SSF52172">
    <property type="entry name" value="CheY-like"/>
    <property type="match status" value="1"/>
</dbReference>
<evidence type="ECO:0000256" key="5">
    <source>
        <dbReference type="ARBA" id="ARBA00023163"/>
    </source>
</evidence>
<keyword evidence="5" id="KW-0804">Transcription</keyword>
<dbReference type="SMART" id="SM00862">
    <property type="entry name" value="Trans_reg_C"/>
    <property type="match status" value="1"/>
</dbReference>
<dbReference type="EMBL" id="JAAXPJ010000006">
    <property type="protein sequence ID" value="NKZ12636.1"/>
    <property type="molecule type" value="Genomic_DNA"/>
</dbReference>
<evidence type="ECO:0000256" key="7">
    <source>
        <dbReference type="PROSITE-ProRule" id="PRU01091"/>
    </source>
</evidence>
<keyword evidence="1" id="KW-0597">Phosphoprotein</keyword>
<evidence type="ECO:0000313" key="11">
    <source>
        <dbReference type="Proteomes" id="UP000518188"/>
    </source>
</evidence>
<dbReference type="RefSeq" id="WP_044520449.1">
    <property type="nucleotide sequence ID" value="NZ_HG322952.1"/>
</dbReference>
<dbReference type="PROSITE" id="PS50110">
    <property type="entry name" value="RESPONSE_REGULATORY"/>
    <property type="match status" value="1"/>
</dbReference>
<dbReference type="AlphaFoldDB" id="A0A7X6RXE1"/>
<gene>
    <name evidence="10" type="ORF">HGA11_16800</name>
</gene>
<evidence type="ECO:0000256" key="1">
    <source>
        <dbReference type="ARBA" id="ARBA00022553"/>
    </source>
</evidence>
<comment type="caution">
    <text evidence="10">The sequence shown here is derived from an EMBL/GenBank/DDBJ whole genome shotgun (WGS) entry which is preliminary data.</text>
</comment>
<reference evidence="10 11" key="1">
    <citation type="submission" date="2020-04" db="EMBL/GenBank/DDBJ databases">
        <title>MicrobeNet Type strains.</title>
        <authorList>
            <person name="Nicholson A.C."/>
        </authorList>
    </citation>
    <scope>NUCLEOTIDE SEQUENCE [LARGE SCALE GENOMIC DNA]</scope>
    <source>
        <strain evidence="10 11">ATCC 700731</strain>
    </source>
</reference>
<proteinExistence type="predicted"/>
<dbReference type="InterPro" id="IPR011006">
    <property type="entry name" value="CheY-like_superfamily"/>
</dbReference>
<dbReference type="InterPro" id="IPR001867">
    <property type="entry name" value="OmpR/PhoB-type_DNA-bd"/>
</dbReference>
<keyword evidence="2" id="KW-0902">Two-component regulatory system</keyword>
<comment type="caution">
    <text evidence="6">Lacks conserved residue(s) required for the propagation of feature annotation.</text>
</comment>
<dbReference type="CDD" id="cd00383">
    <property type="entry name" value="trans_reg_C"/>
    <property type="match status" value="1"/>
</dbReference>
<evidence type="ECO:0000256" key="4">
    <source>
        <dbReference type="ARBA" id="ARBA00023125"/>
    </source>
</evidence>
<feature type="domain" description="OmpR/PhoB-type" evidence="9">
    <location>
        <begin position="144"/>
        <end position="242"/>
    </location>
</feature>
<evidence type="ECO:0000259" key="8">
    <source>
        <dbReference type="PROSITE" id="PS50110"/>
    </source>
</evidence>
<evidence type="ECO:0000256" key="2">
    <source>
        <dbReference type="ARBA" id="ARBA00023012"/>
    </source>
</evidence>
<dbReference type="InterPro" id="IPR001789">
    <property type="entry name" value="Sig_transdc_resp-reg_receiver"/>
</dbReference>
<dbReference type="GO" id="GO:0000976">
    <property type="term" value="F:transcription cis-regulatory region binding"/>
    <property type="evidence" value="ECO:0007669"/>
    <property type="project" value="TreeGrafter"/>
</dbReference>
<keyword evidence="4 7" id="KW-0238">DNA-binding</keyword>
<sequence>MTIEVRRADEFTRPAFRAAVGPARGSLLLVDTDAIIAEQLMEDAARTGIDTVWCSDGAEALLTVGAGPPNALVLQARTEIVDAATIAAAVRGRWSLPILVGSAPEDDDVARQVLVAGASAVIARPYDITAIAPFALSGDKRPDEPATFFAGPIHVDPDGYETRVRGREVQLTQRELELLIFLIKQRGRVVSSEEISDAVWGRVSDTNTVAVHVKRLRDKLGVDAEHGEFIRTIRGAGYRLAPSIYT</sequence>
<dbReference type="GO" id="GO:0032993">
    <property type="term" value="C:protein-DNA complex"/>
    <property type="evidence" value="ECO:0007669"/>
    <property type="project" value="TreeGrafter"/>
</dbReference>
<keyword evidence="3" id="KW-0805">Transcription regulation</keyword>
<dbReference type="PROSITE" id="PS51755">
    <property type="entry name" value="OMPR_PHOB"/>
    <property type="match status" value="1"/>
</dbReference>
<dbReference type="Pfam" id="PF00486">
    <property type="entry name" value="Trans_reg_C"/>
    <property type="match status" value="1"/>
</dbReference>
<dbReference type="Proteomes" id="UP000518188">
    <property type="component" value="Unassembled WGS sequence"/>
</dbReference>
<evidence type="ECO:0000256" key="3">
    <source>
        <dbReference type="ARBA" id="ARBA00023015"/>
    </source>
</evidence>
<dbReference type="GO" id="GO:0005829">
    <property type="term" value="C:cytosol"/>
    <property type="evidence" value="ECO:0007669"/>
    <property type="project" value="TreeGrafter"/>
</dbReference>